<proteinExistence type="predicted"/>
<dbReference type="EMBL" id="JTHE02000003">
    <property type="protein sequence ID" value="NEV68564.1"/>
    <property type="molecule type" value="Genomic_DNA"/>
</dbReference>
<gene>
    <name evidence="1" type="ORF">QQ91_015740</name>
</gene>
<evidence type="ECO:0000313" key="1">
    <source>
        <dbReference type="EMBL" id="NEV68564.1"/>
    </source>
</evidence>
<dbReference type="AlphaFoldDB" id="A0A0C1V7Z6"/>
<organism evidence="1">
    <name type="scientific">Lyngbya confervoides BDU141951</name>
    <dbReference type="NCBI Taxonomy" id="1574623"/>
    <lineage>
        <taxon>Bacteria</taxon>
        <taxon>Bacillati</taxon>
        <taxon>Cyanobacteriota</taxon>
        <taxon>Cyanophyceae</taxon>
        <taxon>Oscillatoriophycideae</taxon>
        <taxon>Oscillatoriales</taxon>
        <taxon>Microcoleaceae</taxon>
        <taxon>Lyngbya</taxon>
    </lineage>
</organism>
<reference evidence="1" key="3">
    <citation type="submission" date="2020-02" db="EMBL/GenBank/DDBJ databases">
        <authorList>
            <person name="Sarangi A.N."/>
            <person name="Ghosh S."/>
            <person name="Mukherjee M."/>
            <person name="Tripathy S."/>
        </authorList>
    </citation>
    <scope>NUCLEOTIDE SEQUENCE</scope>
    <source>
        <strain evidence="1">BDU141951</strain>
    </source>
</reference>
<protein>
    <submittedName>
        <fullName evidence="1">Uncharacterized protein</fullName>
    </submittedName>
</protein>
<name>A0A0C1V7Z6_9CYAN</name>
<reference evidence="1" key="2">
    <citation type="journal article" date="2015" name="Genome Announc.">
        <title>Draft Genome Sequence of Filamentous Marine Cyanobacterium Lyngbya confervoides Strain BDU141951.</title>
        <authorList>
            <person name="Chandrababunaidu M.M."/>
            <person name="Sen D."/>
            <person name="Tripathy S."/>
        </authorList>
    </citation>
    <scope>NUCLEOTIDE SEQUENCE</scope>
    <source>
        <strain evidence="1">BDU141951</strain>
    </source>
</reference>
<comment type="caution">
    <text evidence="1">The sequence shown here is derived from an EMBL/GenBank/DDBJ whole genome shotgun (WGS) entry which is preliminary data.</text>
</comment>
<reference evidence="1" key="1">
    <citation type="submission" date="2014-11" db="EMBL/GenBank/DDBJ databases">
        <authorList>
            <person name="Malar M.C."/>
            <person name="Sen D."/>
            <person name="Tripathy S."/>
        </authorList>
    </citation>
    <scope>NUCLEOTIDE SEQUENCE</scope>
    <source>
        <strain evidence="1">BDU141951</strain>
    </source>
</reference>
<sequence length="376" mass="43716">MVPIEKGFYLVNVFNLGKPILDLNGFHRRESIVQYLRTFKYQQIEFSSYNAWCNEFGSVIAFKKIDSCHSISDAMEVYNSSETFDPIYRKFVEDAKENLKFKGKDSDYSFVFGISDSFSKDEISWNRVFLRENYLNFFLLLEAIFVYQLCKLLEAEISRVPGEIGRFSWQRKLVEYTENLFSLQYPSQFLIYNIEIDFMQVLYSAWGLDSYIASLRSRFEQSISSYTFYWDYLEKQKSDTMNILLAAIAILSLYEALPVLTSVFPEIDMLLVNVILIVLAVSAILWAFWGIAIHWIGVSTYKTRNLVSNISIKRKVVPTTFEVVNTFSPLAPSENQADKVESEESLLEKQQNLSIGEELCDLGARFISILNNFWPR</sequence>
<accession>A0A0C1V7Z6</accession>